<evidence type="ECO:0000256" key="8">
    <source>
        <dbReference type="RuleBase" id="RU367053"/>
    </source>
</evidence>
<comment type="caution">
    <text evidence="11">The sequence shown here is derived from an EMBL/GenBank/DDBJ whole genome shotgun (WGS) entry which is preliminary data.</text>
</comment>
<feature type="compositionally biased region" description="Low complexity" evidence="9">
    <location>
        <begin position="92"/>
        <end position="105"/>
    </location>
</feature>
<name>A0A8K0KWX7_9PEZI</name>
<feature type="region of interest" description="Disordered" evidence="9">
    <location>
        <begin position="1"/>
        <end position="535"/>
    </location>
</feature>
<protein>
    <recommendedName>
        <fullName evidence="8">mRNA-capping enzyme subunit beta</fullName>
        <ecNumber evidence="8">3.6.1.74</ecNumber>
    </recommendedName>
    <alternativeName>
        <fullName evidence="8">mRNA 5'-phosphatase</fullName>
    </alternativeName>
    <alternativeName>
        <fullName evidence="8">mRNA 5'-triphosphate monophosphatase</fullName>
    </alternativeName>
</protein>
<feature type="compositionally biased region" description="Polar residues" evidence="9">
    <location>
        <begin position="117"/>
        <end position="138"/>
    </location>
</feature>
<evidence type="ECO:0000259" key="10">
    <source>
        <dbReference type="Pfam" id="PF02940"/>
    </source>
</evidence>
<reference evidence="11" key="1">
    <citation type="submission" date="2021-07" db="EMBL/GenBank/DDBJ databases">
        <title>Elsinoe batatas strain:CRI-CJ2 Genome sequencing and assembly.</title>
        <authorList>
            <person name="Huang L."/>
        </authorList>
    </citation>
    <scope>NUCLEOTIDE SEQUENCE</scope>
    <source>
        <strain evidence="11">CRI-CJ2</strain>
    </source>
</reference>
<dbReference type="AlphaFoldDB" id="A0A8K0KWX7"/>
<dbReference type="SUPFAM" id="SSF55154">
    <property type="entry name" value="CYTH-like phosphatases"/>
    <property type="match status" value="1"/>
</dbReference>
<evidence type="ECO:0000256" key="6">
    <source>
        <dbReference type="ARBA" id="ARBA00023242"/>
    </source>
</evidence>
<evidence type="ECO:0000256" key="3">
    <source>
        <dbReference type="ARBA" id="ARBA00006345"/>
    </source>
</evidence>
<comment type="function">
    <text evidence="8">First step of mRNA capping. Converts the 5'-triphosphate end of a nascent mRNA chain into a diphosphate end.</text>
</comment>
<organism evidence="11 12">
    <name type="scientific">Elsinoe batatas</name>
    <dbReference type="NCBI Taxonomy" id="2601811"/>
    <lineage>
        <taxon>Eukaryota</taxon>
        <taxon>Fungi</taxon>
        <taxon>Dikarya</taxon>
        <taxon>Ascomycota</taxon>
        <taxon>Pezizomycotina</taxon>
        <taxon>Dothideomycetes</taxon>
        <taxon>Dothideomycetidae</taxon>
        <taxon>Myriangiales</taxon>
        <taxon>Elsinoaceae</taxon>
        <taxon>Elsinoe</taxon>
    </lineage>
</organism>
<feature type="compositionally biased region" description="Polar residues" evidence="9">
    <location>
        <begin position="281"/>
        <end position="296"/>
    </location>
</feature>
<dbReference type="OrthoDB" id="272147at2759"/>
<feature type="compositionally biased region" description="Polar residues" evidence="9">
    <location>
        <begin position="224"/>
        <end position="251"/>
    </location>
</feature>
<dbReference type="GO" id="GO:0140818">
    <property type="term" value="F:mRNA 5'-triphosphate monophosphatase activity"/>
    <property type="evidence" value="ECO:0007669"/>
    <property type="project" value="UniProtKB-EC"/>
</dbReference>
<evidence type="ECO:0000313" key="11">
    <source>
        <dbReference type="EMBL" id="KAG8625459.1"/>
    </source>
</evidence>
<dbReference type="GO" id="GO:0006370">
    <property type="term" value="P:7-methylguanosine mRNA capping"/>
    <property type="evidence" value="ECO:0007669"/>
    <property type="project" value="UniProtKB-UniRule"/>
</dbReference>
<evidence type="ECO:0000256" key="7">
    <source>
        <dbReference type="ARBA" id="ARBA00047740"/>
    </source>
</evidence>
<proteinExistence type="inferred from homology"/>
<keyword evidence="6 8" id="KW-0539">Nucleus</keyword>
<keyword evidence="4 8" id="KW-0507">mRNA processing</keyword>
<feature type="compositionally biased region" description="Polar residues" evidence="9">
    <location>
        <begin position="409"/>
        <end position="418"/>
    </location>
</feature>
<sequence length="884" mass="97964">MDINALMNKEPSASGDQHQRGPPPIQRQPSLARSASDNYGTPPPPQQFQRPSISGYPAQPPPLDTRASTFSKQGSVSAQYTPIRTPQAQHTQQYPFPSQYQSPVQAHHRGVEKFPSLTPTGRSTSHSYGHPQQDQRSPSLFAAPPPPPHSATHSHTSATPPSANLQSPYGARASPGSGQPQHQIPYGTAAHLSHPNTPLGPPPAQRPLATTPREIVSPYAPHQRSYSGTSGPKSIASNSPGPGVSSINNILDSPAGYPPNIEQVKRRSTEHLPPTERDRTASVSPKTQVSRRNPSTDSRHNSQDPWSARSSINQGRPDIDPRGSSFDQPQASYPVPPTGSLSRSSTGHFSQGAPSPLSQAHSIPPQRQVSADQFHRASIVEAQQQPPTFKRPSEDIPHHFPREEPKVSLLQQPVSQPIMSGVPPAREDAVQANTPLKRRAEDLQQPEPKKARTQYKEPPPWARLHPSNPGYENQIQRYPHLKDMKMPDPRSASRPQQPQSTAPLPVARPAAQPPPPTPAQSNGQVASQPDLADKRKTDVSRLLNMPWELSIIDQELQNPITKSVGIFFYHQLRRPELMASNLGGGNIEIEAKIGTLVDIDTKARLQLPIVTTAVLHEEYSKRLKFESMMNEVACDNLVSPTFEKDLTPTQLQNKNLNDHLNVLLGVSRGLAQLQGVRDQNRVPLAYRHRHERDTFVPLSQYGFDKLSPFAQTVLKASRRDNPRLRVTYDNDPKRDKSIPAPVLAKIVKVRIADLDIHCPTDPFDIRISINIEVDFHNRPDVDQDLLADTPADMEVEGPNSRRRRDDPDRLKDRISYNHLLYQIDLTQVVTDIPGAPEKKHELEVEVDGNVLQEQLVLLQQNKENAFGEIVDGLMNNVLLLARDR</sequence>
<evidence type="ECO:0000256" key="4">
    <source>
        <dbReference type="ARBA" id="ARBA00022664"/>
    </source>
</evidence>
<evidence type="ECO:0000256" key="5">
    <source>
        <dbReference type="ARBA" id="ARBA00022801"/>
    </source>
</evidence>
<dbReference type="EMBL" id="JAESVG020000008">
    <property type="protein sequence ID" value="KAG8625459.1"/>
    <property type="molecule type" value="Genomic_DNA"/>
</dbReference>
<dbReference type="CDD" id="cd07470">
    <property type="entry name" value="CYTH-like_mRNA_RTPase"/>
    <property type="match status" value="1"/>
</dbReference>
<feature type="compositionally biased region" description="Polar residues" evidence="9">
    <location>
        <begin position="339"/>
        <end position="371"/>
    </location>
</feature>
<keyword evidence="8" id="KW-0506">mRNA capping</keyword>
<dbReference type="Pfam" id="PF02940">
    <property type="entry name" value="mRNA_triPase"/>
    <property type="match status" value="1"/>
</dbReference>
<feature type="compositionally biased region" description="Basic and acidic residues" evidence="9">
    <location>
        <begin position="263"/>
        <end position="280"/>
    </location>
</feature>
<dbReference type="InterPro" id="IPR033469">
    <property type="entry name" value="CYTH-like_dom_sf"/>
</dbReference>
<evidence type="ECO:0000256" key="1">
    <source>
        <dbReference type="ARBA" id="ARBA00001946"/>
    </source>
</evidence>
<evidence type="ECO:0000256" key="2">
    <source>
        <dbReference type="ARBA" id="ARBA00004123"/>
    </source>
</evidence>
<comment type="subcellular location">
    <subcellularLocation>
        <location evidence="2 8">Nucleus</location>
    </subcellularLocation>
</comment>
<dbReference type="Gene3D" id="3.20.100.10">
    <property type="entry name" value="mRNA triphosphatase Cet1-like"/>
    <property type="match status" value="1"/>
</dbReference>
<feature type="domain" description="mRNA triphosphatase Cet1-like" evidence="10">
    <location>
        <begin position="558"/>
        <end position="846"/>
    </location>
</feature>
<comment type="similarity">
    <text evidence="3 8">Belongs to the fungal TPase family.</text>
</comment>
<keyword evidence="5 8" id="KW-0378">Hydrolase</keyword>
<gene>
    <name evidence="11" type="ORF">KVT40_007210</name>
</gene>
<feature type="compositionally biased region" description="Polar residues" evidence="9">
    <location>
        <begin position="303"/>
        <end position="314"/>
    </location>
</feature>
<dbReference type="GO" id="GO:0031533">
    <property type="term" value="C:mRNA capping enzyme complex"/>
    <property type="evidence" value="ECO:0007669"/>
    <property type="project" value="UniProtKB-UniRule"/>
</dbReference>
<comment type="catalytic activity">
    <reaction evidence="7">
        <text>a 5'-end triphospho-ribonucleoside in mRNA + H2O = a 5'-end diphospho-ribonucleoside in mRNA + phosphate + H(+)</text>
        <dbReference type="Rhea" id="RHEA:67004"/>
        <dbReference type="Rhea" id="RHEA-COMP:17164"/>
        <dbReference type="Rhea" id="RHEA-COMP:17165"/>
        <dbReference type="ChEBI" id="CHEBI:15377"/>
        <dbReference type="ChEBI" id="CHEBI:15378"/>
        <dbReference type="ChEBI" id="CHEBI:43474"/>
        <dbReference type="ChEBI" id="CHEBI:167616"/>
        <dbReference type="ChEBI" id="CHEBI:167618"/>
        <dbReference type="EC" id="3.6.1.74"/>
    </reaction>
    <physiologicalReaction direction="left-to-right" evidence="7">
        <dbReference type="Rhea" id="RHEA:67005"/>
    </physiologicalReaction>
</comment>
<feature type="compositionally biased region" description="Polar residues" evidence="9">
    <location>
        <begin position="27"/>
        <end position="39"/>
    </location>
</feature>
<dbReference type="InterPro" id="IPR040343">
    <property type="entry name" value="Cet1/Ctl1"/>
</dbReference>
<feature type="compositionally biased region" description="Low complexity" evidence="9">
    <location>
        <begin position="150"/>
        <end position="163"/>
    </location>
</feature>
<comment type="cofactor">
    <cofactor evidence="1 8">
        <name>Mg(2+)</name>
        <dbReference type="ChEBI" id="CHEBI:18420"/>
    </cofactor>
</comment>
<feature type="compositionally biased region" description="Basic and acidic residues" evidence="9">
    <location>
        <begin position="391"/>
        <end position="406"/>
    </location>
</feature>
<feature type="compositionally biased region" description="Basic and acidic residues" evidence="9">
    <location>
        <begin position="438"/>
        <end position="450"/>
    </location>
</feature>
<keyword evidence="12" id="KW-1185">Reference proteome</keyword>
<accession>A0A8K0KWX7</accession>
<dbReference type="PANTHER" id="PTHR28118:SF1">
    <property type="entry name" value="POLYNUCLEOTIDE 5'-TRIPHOSPHATASE CTL1-RELATED"/>
    <property type="match status" value="1"/>
</dbReference>
<dbReference type="Proteomes" id="UP000809789">
    <property type="component" value="Unassembled WGS sequence"/>
</dbReference>
<comment type="subunit">
    <text evidence="8">Heterodimer. The mRNA-capping enzyme is composed of two separate chains alpha and beta, respectively a mRNA guanylyltransferase and an mRNA 5'-triphosphate monophosphatase.</text>
</comment>
<dbReference type="PANTHER" id="PTHR28118">
    <property type="entry name" value="POLYNUCLEOTIDE 5'-TRIPHOSPHATASE-RELATED"/>
    <property type="match status" value="1"/>
</dbReference>
<dbReference type="InterPro" id="IPR037009">
    <property type="entry name" value="mRNA_triPase_Cet1_sf"/>
</dbReference>
<evidence type="ECO:0000313" key="12">
    <source>
        <dbReference type="Proteomes" id="UP000809789"/>
    </source>
</evidence>
<dbReference type="InterPro" id="IPR004206">
    <property type="entry name" value="mRNA_triPase_Cet1"/>
</dbReference>
<dbReference type="GO" id="GO:0004651">
    <property type="term" value="F:polynucleotide 5'-phosphatase activity"/>
    <property type="evidence" value="ECO:0007669"/>
    <property type="project" value="UniProtKB-UniRule"/>
</dbReference>
<dbReference type="EC" id="3.6.1.74" evidence="8"/>
<feature type="region of interest" description="Disordered" evidence="9">
    <location>
        <begin position="782"/>
        <end position="809"/>
    </location>
</feature>
<evidence type="ECO:0000256" key="9">
    <source>
        <dbReference type="SAM" id="MobiDB-lite"/>
    </source>
</evidence>
<feature type="compositionally biased region" description="Polar residues" evidence="9">
    <location>
        <begin position="66"/>
        <end position="91"/>
    </location>
</feature>